<keyword evidence="3" id="KW-1185">Reference proteome</keyword>
<feature type="transmembrane region" description="Helical" evidence="1">
    <location>
        <begin position="62"/>
        <end position="81"/>
    </location>
</feature>
<name>A0AAD5E3M1_UMBRA</name>
<keyword evidence="1" id="KW-0472">Membrane</keyword>
<gene>
    <name evidence="2" type="ORF">K450DRAFT_264084</name>
</gene>
<accession>A0AAD5E3M1</accession>
<organism evidence="2 3">
    <name type="scientific">Umbelopsis ramanniana AG</name>
    <dbReference type="NCBI Taxonomy" id="1314678"/>
    <lineage>
        <taxon>Eukaryota</taxon>
        <taxon>Fungi</taxon>
        <taxon>Fungi incertae sedis</taxon>
        <taxon>Mucoromycota</taxon>
        <taxon>Mucoromycotina</taxon>
        <taxon>Umbelopsidomycetes</taxon>
        <taxon>Umbelopsidales</taxon>
        <taxon>Umbelopsidaceae</taxon>
        <taxon>Umbelopsis</taxon>
    </lineage>
</organism>
<comment type="caution">
    <text evidence="2">The sequence shown here is derived from an EMBL/GenBank/DDBJ whole genome shotgun (WGS) entry which is preliminary data.</text>
</comment>
<keyword evidence="1" id="KW-0812">Transmembrane</keyword>
<dbReference type="GeneID" id="75918089"/>
<dbReference type="Proteomes" id="UP001206595">
    <property type="component" value="Unassembled WGS sequence"/>
</dbReference>
<protein>
    <submittedName>
        <fullName evidence="2">Uncharacterized protein</fullName>
    </submittedName>
</protein>
<feature type="transmembrane region" description="Helical" evidence="1">
    <location>
        <begin position="20"/>
        <end position="41"/>
    </location>
</feature>
<reference evidence="2" key="1">
    <citation type="submission" date="2021-06" db="EMBL/GenBank/DDBJ databases">
        <authorList>
            <consortium name="DOE Joint Genome Institute"/>
            <person name="Mondo S.J."/>
            <person name="Amses K.R."/>
            <person name="Simmons D.R."/>
            <person name="Longcore J.E."/>
            <person name="Seto K."/>
            <person name="Alves G.H."/>
            <person name="Bonds A.E."/>
            <person name="Quandt C.A."/>
            <person name="Davis W.J."/>
            <person name="Chang Y."/>
            <person name="Letcher P.M."/>
            <person name="Powell M.J."/>
            <person name="Kuo A."/>
            <person name="Labutti K."/>
            <person name="Pangilinan J."/>
            <person name="Andreopoulos W."/>
            <person name="Tritt A."/>
            <person name="Riley R."/>
            <person name="Hundley H."/>
            <person name="Johnson J."/>
            <person name="Lipzen A."/>
            <person name="Barry K."/>
            <person name="Berbee M.L."/>
            <person name="Buchler N.E."/>
            <person name="Grigoriev I.V."/>
            <person name="Spatafora J.W."/>
            <person name="Stajich J.E."/>
            <person name="James T.Y."/>
        </authorList>
    </citation>
    <scope>NUCLEOTIDE SEQUENCE</scope>
    <source>
        <strain evidence="2">AG</strain>
    </source>
</reference>
<dbReference type="RefSeq" id="XP_051439936.1">
    <property type="nucleotide sequence ID" value="XM_051592747.1"/>
</dbReference>
<evidence type="ECO:0000256" key="1">
    <source>
        <dbReference type="SAM" id="Phobius"/>
    </source>
</evidence>
<dbReference type="EMBL" id="MU621030">
    <property type="protein sequence ID" value="KAI8574930.1"/>
    <property type="molecule type" value="Genomic_DNA"/>
</dbReference>
<keyword evidence="1" id="KW-1133">Transmembrane helix</keyword>
<sequence>MVLLYGKEVFFIHWCTLGAFFILWCTSLWSTVHFILWRTLLHLFEVSGTTSQSVVLLCGKEVLFMLFGTFLRSLALLITLVNLFKAFAYFAVCGTSVYCLVHLWCLCYFFTVKK</sequence>
<reference evidence="2" key="2">
    <citation type="journal article" date="2022" name="Proc. Natl. Acad. Sci. U.S.A.">
        <title>Diploid-dominant life cycles characterize the early evolution of Fungi.</title>
        <authorList>
            <person name="Amses K.R."/>
            <person name="Simmons D.R."/>
            <person name="Longcore J.E."/>
            <person name="Mondo S.J."/>
            <person name="Seto K."/>
            <person name="Jeronimo G.H."/>
            <person name="Bonds A.E."/>
            <person name="Quandt C.A."/>
            <person name="Davis W.J."/>
            <person name="Chang Y."/>
            <person name="Federici B.A."/>
            <person name="Kuo A."/>
            <person name="LaButti K."/>
            <person name="Pangilinan J."/>
            <person name="Andreopoulos W."/>
            <person name="Tritt A."/>
            <person name="Riley R."/>
            <person name="Hundley H."/>
            <person name="Johnson J."/>
            <person name="Lipzen A."/>
            <person name="Barry K."/>
            <person name="Lang B.F."/>
            <person name="Cuomo C.A."/>
            <person name="Buchler N.E."/>
            <person name="Grigoriev I.V."/>
            <person name="Spatafora J.W."/>
            <person name="Stajich J.E."/>
            <person name="James T.Y."/>
        </authorList>
    </citation>
    <scope>NUCLEOTIDE SEQUENCE</scope>
    <source>
        <strain evidence="2">AG</strain>
    </source>
</reference>
<dbReference type="AlphaFoldDB" id="A0AAD5E3M1"/>
<proteinExistence type="predicted"/>
<feature type="transmembrane region" description="Helical" evidence="1">
    <location>
        <begin position="87"/>
        <end position="110"/>
    </location>
</feature>
<evidence type="ECO:0000313" key="3">
    <source>
        <dbReference type="Proteomes" id="UP001206595"/>
    </source>
</evidence>
<evidence type="ECO:0000313" key="2">
    <source>
        <dbReference type="EMBL" id="KAI8574930.1"/>
    </source>
</evidence>